<evidence type="ECO:0000256" key="1">
    <source>
        <dbReference type="SAM" id="MobiDB-lite"/>
    </source>
</evidence>
<gene>
    <name evidence="2" type="ORF">MSAN_02077100</name>
</gene>
<name>A0A8H6XH33_9AGAR</name>
<dbReference type="Proteomes" id="UP000623467">
    <property type="component" value="Unassembled WGS sequence"/>
</dbReference>
<protein>
    <submittedName>
        <fullName evidence="2">Uncharacterized protein</fullName>
    </submittedName>
</protein>
<sequence>MHGRLYALSAAPASTFLPTPSIAASSRRTATVSSSDSFLTLEPCDSTYLNPFLSPASTVRWPTSPPASVHSSPGPSARLSPESALLPLELCAAPATEMESRAAREIRLQYED</sequence>
<evidence type="ECO:0000313" key="3">
    <source>
        <dbReference type="Proteomes" id="UP000623467"/>
    </source>
</evidence>
<evidence type="ECO:0000313" key="2">
    <source>
        <dbReference type="EMBL" id="KAF7340922.1"/>
    </source>
</evidence>
<organism evidence="2 3">
    <name type="scientific">Mycena sanguinolenta</name>
    <dbReference type="NCBI Taxonomy" id="230812"/>
    <lineage>
        <taxon>Eukaryota</taxon>
        <taxon>Fungi</taxon>
        <taxon>Dikarya</taxon>
        <taxon>Basidiomycota</taxon>
        <taxon>Agaricomycotina</taxon>
        <taxon>Agaricomycetes</taxon>
        <taxon>Agaricomycetidae</taxon>
        <taxon>Agaricales</taxon>
        <taxon>Marasmiineae</taxon>
        <taxon>Mycenaceae</taxon>
        <taxon>Mycena</taxon>
    </lineage>
</organism>
<accession>A0A8H6XH33</accession>
<comment type="caution">
    <text evidence="2">The sequence shown here is derived from an EMBL/GenBank/DDBJ whole genome shotgun (WGS) entry which is preliminary data.</text>
</comment>
<dbReference type="EMBL" id="JACAZH010000028">
    <property type="protein sequence ID" value="KAF7340922.1"/>
    <property type="molecule type" value="Genomic_DNA"/>
</dbReference>
<keyword evidence="3" id="KW-1185">Reference proteome</keyword>
<proteinExistence type="predicted"/>
<dbReference type="AlphaFoldDB" id="A0A8H6XH33"/>
<feature type="region of interest" description="Disordered" evidence="1">
    <location>
        <begin position="60"/>
        <end position="80"/>
    </location>
</feature>
<reference evidence="2" key="1">
    <citation type="submission" date="2020-05" db="EMBL/GenBank/DDBJ databases">
        <title>Mycena genomes resolve the evolution of fungal bioluminescence.</title>
        <authorList>
            <person name="Tsai I.J."/>
        </authorList>
    </citation>
    <scope>NUCLEOTIDE SEQUENCE</scope>
    <source>
        <strain evidence="2">160909Yilan</strain>
    </source>
</reference>